<reference evidence="1" key="1">
    <citation type="submission" date="2020-05" db="EMBL/GenBank/DDBJ databases">
        <title>Large-scale comparative analyses of tick genomes elucidate their genetic diversity and vector capacities.</title>
        <authorList>
            <person name="Jia N."/>
            <person name="Wang J."/>
            <person name="Shi W."/>
            <person name="Du L."/>
            <person name="Sun Y."/>
            <person name="Zhan W."/>
            <person name="Jiang J."/>
            <person name="Wang Q."/>
            <person name="Zhang B."/>
            <person name="Ji P."/>
            <person name="Sakyi L.B."/>
            <person name="Cui X."/>
            <person name="Yuan T."/>
            <person name="Jiang B."/>
            <person name="Yang W."/>
            <person name="Lam T.T.-Y."/>
            <person name="Chang Q."/>
            <person name="Ding S."/>
            <person name="Wang X."/>
            <person name="Zhu J."/>
            <person name="Ruan X."/>
            <person name="Zhao L."/>
            <person name="Wei J."/>
            <person name="Que T."/>
            <person name="Du C."/>
            <person name="Cheng J."/>
            <person name="Dai P."/>
            <person name="Han X."/>
            <person name="Huang E."/>
            <person name="Gao Y."/>
            <person name="Liu J."/>
            <person name="Shao H."/>
            <person name="Ye R."/>
            <person name="Li L."/>
            <person name="Wei W."/>
            <person name="Wang X."/>
            <person name="Wang C."/>
            <person name="Yang T."/>
            <person name="Huo Q."/>
            <person name="Li W."/>
            <person name="Guo W."/>
            <person name="Chen H."/>
            <person name="Zhou L."/>
            <person name="Ni X."/>
            <person name="Tian J."/>
            <person name="Zhou Y."/>
            <person name="Sheng Y."/>
            <person name="Liu T."/>
            <person name="Pan Y."/>
            <person name="Xia L."/>
            <person name="Li J."/>
            <person name="Zhao F."/>
            <person name="Cao W."/>
        </authorList>
    </citation>
    <scope>NUCLEOTIDE SEQUENCE</scope>
    <source>
        <strain evidence="1">Hyas-2018</strain>
    </source>
</reference>
<gene>
    <name evidence="1" type="ORF">HPB50_011044</name>
</gene>
<organism evidence="1 2">
    <name type="scientific">Hyalomma asiaticum</name>
    <name type="common">Tick</name>
    <dbReference type="NCBI Taxonomy" id="266040"/>
    <lineage>
        <taxon>Eukaryota</taxon>
        <taxon>Metazoa</taxon>
        <taxon>Ecdysozoa</taxon>
        <taxon>Arthropoda</taxon>
        <taxon>Chelicerata</taxon>
        <taxon>Arachnida</taxon>
        <taxon>Acari</taxon>
        <taxon>Parasitiformes</taxon>
        <taxon>Ixodida</taxon>
        <taxon>Ixodoidea</taxon>
        <taxon>Ixodidae</taxon>
        <taxon>Hyalomminae</taxon>
        <taxon>Hyalomma</taxon>
    </lineage>
</organism>
<accession>A0ACB7RLM2</accession>
<proteinExistence type="predicted"/>
<dbReference type="EMBL" id="CM023489">
    <property type="protein sequence ID" value="KAH6922248.1"/>
    <property type="molecule type" value="Genomic_DNA"/>
</dbReference>
<protein>
    <submittedName>
        <fullName evidence="1">Uncharacterized protein</fullName>
    </submittedName>
</protein>
<keyword evidence="2" id="KW-1185">Reference proteome</keyword>
<sequence length="511" mass="56742">MLYGASKFSTGTKVVVKHFYRHEGFDFQTFKNDLAVLLLDTPIKLGPKARTICLPKAPPGHLVGQTVVVAGWGVTSENGTGSPLLRYTTQVVWDLKKCIQGLGGIGFYSPHQICAYKRGSDACQGDSGAPLMFKRANTYEIVGLVSFGDGCNIEGVPGVYTNIEAYITWIHNAIRATDRYDTTASDDEEEETARPQWTHEAGDTLPARTLSGGRPSVVAEACVSMRDKRRRSSTGRYSGRRRSRSEERYAPRAASVSFDDTPSDRPRRSSRESTRDGSSSSGEYEIVELYNEDSAGNRWEDDDKEKTESESDAYPQSQAYMVIAAVMVASAFLGVLMKFAFTPSHSGHSHGLRRIPGRVLVEETDATTPFDATLSTTKINISVIRDLATEPKSSTVAEATVPAPRKTAFTYECRTDACLWQSRLIYDKINQSIGPCEDFYAYVCSNRWYNSELEVQSRPYVVSGPGLLILDIAKFLLQQKMREQSSTNFITQSSMLLRNCIQVRNSSCRRE</sequence>
<evidence type="ECO:0000313" key="1">
    <source>
        <dbReference type="EMBL" id="KAH6922248.1"/>
    </source>
</evidence>
<dbReference type="Proteomes" id="UP000821845">
    <property type="component" value="Chromosome 9"/>
</dbReference>
<evidence type="ECO:0000313" key="2">
    <source>
        <dbReference type="Proteomes" id="UP000821845"/>
    </source>
</evidence>
<comment type="caution">
    <text evidence="1">The sequence shown here is derived from an EMBL/GenBank/DDBJ whole genome shotgun (WGS) entry which is preliminary data.</text>
</comment>
<name>A0ACB7RLM2_HYAAI</name>